<gene>
    <name evidence="3" type="ORF">E4100_04260</name>
</gene>
<reference evidence="3 4" key="1">
    <citation type="submission" date="2019-03" db="EMBL/GenBank/DDBJ databases">
        <title>Draft genome sequence data and analysis of a Fermenting Bacterium, Soehngenia longevitae strain 1933PT, isolated from petroleum reservoir in Azerbaijan.</title>
        <authorList>
            <person name="Grouzdev D.S."/>
            <person name="Bidzhieva S.K."/>
            <person name="Sokolova D.S."/>
            <person name="Tourova T.P."/>
            <person name="Poltaraus A.B."/>
            <person name="Nazina T.N."/>
        </authorList>
    </citation>
    <scope>NUCLEOTIDE SEQUENCE [LARGE SCALE GENOMIC DNA]</scope>
    <source>
        <strain evidence="3 4">1933P</strain>
    </source>
</reference>
<sequence length="331" mass="37944">MKKILFLVISVGLMISFFPTNSHASAIKLGEPKSLSVNVEDTSDLKVKLKWKNDDLLKQYIKQNGSKNIIYQVNVYVRNGNYIASKNLNFKYPDIVINKDGYAEVILKLSNLKLNINYNDLNSTSYNFKVRYGVNLKDILGSYTYYGNFSPHAAIGLIYPYNYASSWAIKELDKALKYNLITSRISSDMGEMISREEFCELAVRYYEKKLSTVAKYSDNPFKDVKNIEILKAYQLGIIKGYPDKTFRPNLPITREDIAVMTERLVKLTKPNIKLDYSKIKTSEKISKYAINSFTSLYNEGIIKGSNGRLNPSDHTTRQEAVIIILRAFEKF</sequence>
<dbReference type="AlphaFoldDB" id="A0A4Z0D7D5"/>
<evidence type="ECO:0000259" key="2">
    <source>
        <dbReference type="PROSITE" id="PS51272"/>
    </source>
</evidence>
<feature type="signal peptide" evidence="1">
    <location>
        <begin position="1"/>
        <end position="24"/>
    </location>
</feature>
<evidence type="ECO:0000256" key="1">
    <source>
        <dbReference type="SAM" id="SignalP"/>
    </source>
</evidence>
<evidence type="ECO:0000313" key="3">
    <source>
        <dbReference type="EMBL" id="TFZ40777.1"/>
    </source>
</evidence>
<accession>A0A4Z0D7D5</accession>
<feature type="domain" description="SLH" evidence="2">
    <location>
        <begin position="276"/>
        <end position="331"/>
    </location>
</feature>
<comment type="caution">
    <text evidence="3">The sequence shown here is derived from an EMBL/GenBank/DDBJ whole genome shotgun (WGS) entry which is preliminary data.</text>
</comment>
<protein>
    <submittedName>
        <fullName evidence="3">S-layer homology domain-containing protein</fullName>
    </submittedName>
</protein>
<organism evidence="3 4">
    <name type="scientific">Soehngenia longivitae</name>
    <dbReference type="NCBI Taxonomy" id="2562294"/>
    <lineage>
        <taxon>Bacteria</taxon>
        <taxon>Bacillati</taxon>
        <taxon>Bacillota</taxon>
        <taxon>Tissierellia</taxon>
        <taxon>Tissierellales</taxon>
        <taxon>Tissierellaceae</taxon>
        <taxon>Soehngenia</taxon>
    </lineage>
</organism>
<dbReference type="RefSeq" id="WP_135270803.1">
    <property type="nucleotide sequence ID" value="NZ_SRIB01000004.1"/>
</dbReference>
<name>A0A4Z0D7D5_9FIRM</name>
<feature type="domain" description="SLH" evidence="2">
    <location>
        <begin position="212"/>
        <end position="275"/>
    </location>
</feature>
<dbReference type="EMBL" id="SRIB01000004">
    <property type="protein sequence ID" value="TFZ40777.1"/>
    <property type="molecule type" value="Genomic_DNA"/>
</dbReference>
<dbReference type="InterPro" id="IPR001119">
    <property type="entry name" value="SLH_dom"/>
</dbReference>
<feature type="chain" id="PRO_5021309619" evidence="1">
    <location>
        <begin position="25"/>
        <end position="331"/>
    </location>
</feature>
<dbReference type="Pfam" id="PF00395">
    <property type="entry name" value="SLH"/>
    <property type="match status" value="2"/>
</dbReference>
<dbReference type="OrthoDB" id="9808890at2"/>
<proteinExistence type="predicted"/>
<evidence type="ECO:0000313" key="4">
    <source>
        <dbReference type="Proteomes" id="UP000298381"/>
    </source>
</evidence>
<keyword evidence="4" id="KW-1185">Reference proteome</keyword>
<dbReference type="PROSITE" id="PS51272">
    <property type="entry name" value="SLH"/>
    <property type="match status" value="2"/>
</dbReference>
<dbReference type="Proteomes" id="UP000298381">
    <property type="component" value="Unassembled WGS sequence"/>
</dbReference>
<keyword evidence="1" id="KW-0732">Signal</keyword>